<dbReference type="EMBL" id="KK100561">
    <property type="protein sequence ID" value="KIZ05073.1"/>
    <property type="molecule type" value="Genomic_DNA"/>
</dbReference>
<reference evidence="4 5" key="1">
    <citation type="journal article" date="2013" name="BMC Genomics">
        <title>Reconstruction of the lipid metabolism for the microalga Monoraphidium neglectum from its genome sequence reveals characteristics suitable for biofuel production.</title>
        <authorList>
            <person name="Bogen C."/>
            <person name="Al-Dilaimi A."/>
            <person name="Albersmeier A."/>
            <person name="Wichmann J."/>
            <person name="Grundmann M."/>
            <person name="Rupp O."/>
            <person name="Lauersen K.J."/>
            <person name="Blifernez-Klassen O."/>
            <person name="Kalinowski J."/>
            <person name="Goesmann A."/>
            <person name="Mussgnug J.H."/>
            <person name="Kruse O."/>
        </authorList>
    </citation>
    <scope>NUCLEOTIDE SEQUENCE [LARGE SCALE GENOMIC DNA]</scope>
    <source>
        <strain evidence="4 5">SAG 48.87</strain>
    </source>
</reference>
<dbReference type="GeneID" id="25735758"/>
<dbReference type="SUPFAM" id="SSF54768">
    <property type="entry name" value="dsRNA-binding domain-like"/>
    <property type="match status" value="1"/>
</dbReference>
<evidence type="ECO:0000256" key="1">
    <source>
        <dbReference type="PROSITE-ProRule" id="PRU00266"/>
    </source>
</evidence>
<dbReference type="GO" id="GO:0003723">
    <property type="term" value="F:RNA binding"/>
    <property type="evidence" value="ECO:0007669"/>
    <property type="project" value="UniProtKB-UniRule"/>
</dbReference>
<proteinExistence type="predicted"/>
<dbReference type="PROSITE" id="PS50137">
    <property type="entry name" value="DS_RBD"/>
    <property type="match status" value="2"/>
</dbReference>
<dbReference type="Gene3D" id="3.30.160.20">
    <property type="match status" value="2"/>
</dbReference>
<protein>
    <recommendedName>
        <fullName evidence="3">DRBM domain-containing protein</fullName>
    </recommendedName>
</protein>
<dbReference type="AlphaFoldDB" id="A0A0D2K3N4"/>
<evidence type="ECO:0000313" key="5">
    <source>
        <dbReference type="Proteomes" id="UP000054498"/>
    </source>
</evidence>
<accession>A0A0D2K3N4</accession>
<dbReference type="SMART" id="SM00358">
    <property type="entry name" value="DSRM"/>
    <property type="match status" value="1"/>
</dbReference>
<feature type="compositionally biased region" description="Basic and acidic residues" evidence="2">
    <location>
        <begin position="67"/>
        <end position="79"/>
    </location>
</feature>
<evidence type="ECO:0000256" key="2">
    <source>
        <dbReference type="SAM" id="MobiDB-lite"/>
    </source>
</evidence>
<evidence type="ECO:0000313" key="4">
    <source>
        <dbReference type="EMBL" id="KIZ05073.1"/>
    </source>
</evidence>
<dbReference type="KEGG" id="mng:MNEG_2880"/>
<feature type="domain" description="DRBM" evidence="3">
    <location>
        <begin position="3"/>
        <end position="88"/>
    </location>
</feature>
<name>A0A0D2K3N4_9CHLO</name>
<keyword evidence="1" id="KW-0694">RNA-binding</keyword>
<feature type="domain" description="DRBM" evidence="3">
    <location>
        <begin position="203"/>
        <end position="232"/>
    </location>
</feature>
<dbReference type="Proteomes" id="UP000054498">
    <property type="component" value="Unassembled WGS sequence"/>
</dbReference>
<evidence type="ECO:0000259" key="3">
    <source>
        <dbReference type="PROSITE" id="PS50137"/>
    </source>
</evidence>
<organism evidence="4 5">
    <name type="scientific">Monoraphidium neglectum</name>
    <dbReference type="NCBI Taxonomy" id="145388"/>
    <lineage>
        <taxon>Eukaryota</taxon>
        <taxon>Viridiplantae</taxon>
        <taxon>Chlorophyta</taxon>
        <taxon>core chlorophytes</taxon>
        <taxon>Chlorophyceae</taxon>
        <taxon>CS clade</taxon>
        <taxon>Sphaeropleales</taxon>
        <taxon>Selenastraceae</taxon>
        <taxon>Monoraphidium</taxon>
    </lineage>
</organism>
<feature type="region of interest" description="Disordered" evidence="2">
    <location>
        <begin position="168"/>
        <end position="217"/>
    </location>
</feature>
<sequence>MCSAKNELQEICVKRLWPSPVYTTKLASSAGPSFALWRFGDPGAEASGPFQVTVEVASSPRGPKTKLKGEGAGHTKRTAEQEAARQVLGSRQLRKQVALHAAAAVAPRKEGPWNPKGHLQEVVSRGLLEMLGFGKEDAFIECESVYRGGLSHAPMFEERVRVVAPPLAVSSGEEDAEDEEEDESNSDAGASSSICSFPRPATGTAVEASGRGPSKRAAQAAAAEALLLELQGQLERLSRSTKL</sequence>
<dbReference type="RefSeq" id="XP_013904092.1">
    <property type="nucleotide sequence ID" value="XM_014048638.1"/>
</dbReference>
<keyword evidence="5" id="KW-1185">Reference proteome</keyword>
<dbReference type="InterPro" id="IPR014720">
    <property type="entry name" value="dsRBD_dom"/>
</dbReference>
<feature type="compositionally biased region" description="Acidic residues" evidence="2">
    <location>
        <begin position="172"/>
        <end position="185"/>
    </location>
</feature>
<feature type="region of interest" description="Disordered" evidence="2">
    <location>
        <begin position="58"/>
        <end position="79"/>
    </location>
</feature>
<gene>
    <name evidence="4" type="ORF">MNEG_2880</name>
</gene>